<organism evidence="1 2">
    <name type="scientific">Prosthecobacter debontii</name>
    <dbReference type="NCBI Taxonomy" id="48467"/>
    <lineage>
        <taxon>Bacteria</taxon>
        <taxon>Pseudomonadati</taxon>
        <taxon>Verrucomicrobiota</taxon>
        <taxon>Verrucomicrobiia</taxon>
        <taxon>Verrucomicrobiales</taxon>
        <taxon>Verrucomicrobiaceae</taxon>
        <taxon>Prosthecobacter</taxon>
    </lineage>
</organism>
<sequence length="226" mass="26350">MPEEPSPWTDVAGKAFDDAKRLFKDGHYSEALERHEWFHEHALEFKSSYYGVRLSYALRHWKELADVYPPAMDSLISIRDRDTQRLLDGNGSPQLLHDVDSMNDALEQTDATLALFRRLETAHPELARQSFAYIDRLCLRSDPALFRRHCSDPVSFYRQQRESYFRSTIFLRERGCSDNSEQDEARLELRELAAQIIKAFSEDSDIASKVSRLESTTDDELTRRLE</sequence>
<evidence type="ECO:0000313" key="1">
    <source>
        <dbReference type="EMBL" id="SKB03620.1"/>
    </source>
</evidence>
<evidence type="ECO:0000313" key="2">
    <source>
        <dbReference type="Proteomes" id="UP000190774"/>
    </source>
</evidence>
<proteinExistence type="predicted"/>
<keyword evidence="2" id="KW-1185">Reference proteome</keyword>
<dbReference type="EMBL" id="FUYE01000015">
    <property type="protein sequence ID" value="SKB03620.1"/>
    <property type="molecule type" value="Genomic_DNA"/>
</dbReference>
<dbReference type="RefSeq" id="WP_078815017.1">
    <property type="nucleotide sequence ID" value="NZ_FUYE01000015.1"/>
</dbReference>
<reference evidence="2" key="1">
    <citation type="submission" date="2017-02" db="EMBL/GenBank/DDBJ databases">
        <authorList>
            <person name="Varghese N."/>
            <person name="Submissions S."/>
        </authorList>
    </citation>
    <scope>NUCLEOTIDE SEQUENCE [LARGE SCALE GENOMIC DNA]</scope>
    <source>
        <strain evidence="2">ATCC 700200</strain>
    </source>
</reference>
<accession>A0A1T4YPG8</accession>
<dbReference type="Proteomes" id="UP000190774">
    <property type="component" value="Unassembled WGS sequence"/>
</dbReference>
<dbReference type="STRING" id="48467.SAMN02745166_03858"/>
<name>A0A1T4YPG8_9BACT</name>
<gene>
    <name evidence="1" type="ORF">SAMN02745166_03858</name>
</gene>
<protein>
    <submittedName>
        <fullName evidence="1">Uncharacterized protein</fullName>
    </submittedName>
</protein>
<dbReference type="AlphaFoldDB" id="A0A1T4YPG8"/>
<dbReference type="OrthoDB" id="8772062at2"/>